<keyword evidence="1" id="KW-1133">Transmembrane helix</keyword>
<protein>
    <submittedName>
        <fullName evidence="2">Uncharacterized protein</fullName>
    </submittedName>
</protein>
<evidence type="ECO:0000256" key="1">
    <source>
        <dbReference type="SAM" id="Phobius"/>
    </source>
</evidence>
<dbReference type="EMBL" id="LAZR01007660">
    <property type="protein sequence ID" value="KKM83820.1"/>
    <property type="molecule type" value="Genomic_DNA"/>
</dbReference>
<keyword evidence="1" id="KW-0812">Transmembrane</keyword>
<accession>A0A0F9N550</accession>
<proteinExistence type="predicted"/>
<feature type="transmembrane region" description="Helical" evidence="1">
    <location>
        <begin position="32"/>
        <end position="52"/>
    </location>
</feature>
<organism evidence="2">
    <name type="scientific">marine sediment metagenome</name>
    <dbReference type="NCBI Taxonomy" id="412755"/>
    <lineage>
        <taxon>unclassified sequences</taxon>
        <taxon>metagenomes</taxon>
        <taxon>ecological metagenomes</taxon>
    </lineage>
</organism>
<sequence length="156" mass="17958">MSMRSKDVEIYVIKLRRLDVRRCVMQQRIKKAVVIIILLGMAAAFSGCAVLTPPEDWSENDTKYEMVWQVLNVIDARQTSRIQGMPGLYEKDWMTRPLIGLQPSTQDAYQIAATYAVSHYLISKYMPKKLRPYWHGGMIVGKFIVIQKNHGYGLGY</sequence>
<reference evidence="2" key="1">
    <citation type="journal article" date="2015" name="Nature">
        <title>Complex archaea that bridge the gap between prokaryotes and eukaryotes.</title>
        <authorList>
            <person name="Spang A."/>
            <person name="Saw J.H."/>
            <person name="Jorgensen S.L."/>
            <person name="Zaremba-Niedzwiedzka K."/>
            <person name="Martijn J."/>
            <person name="Lind A.E."/>
            <person name="van Eijk R."/>
            <person name="Schleper C."/>
            <person name="Guy L."/>
            <person name="Ettema T.J."/>
        </authorList>
    </citation>
    <scope>NUCLEOTIDE SEQUENCE</scope>
</reference>
<name>A0A0F9N550_9ZZZZ</name>
<dbReference type="AlphaFoldDB" id="A0A0F9N550"/>
<gene>
    <name evidence="2" type="ORF">LCGC14_1305550</name>
</gene>
<keyword evidence="1" id="KW-0472">Membrane</keyword>
<evidence type="ECO:0000313" key="2">
    <source>
        <dbReference type="EMBL" id="KKM83820.1"/>
    </source>
</evidence>
<comment type="caution">
    <text evidence="2">The sequence shown here is derived from an EMBL/GenBank/DDBJ whole genome shotgun (WGS) entry which is preliminary data.</text>
</comment>